<evidence type="ECO:0000256" key="3">
    <source>
        <dbReference type="ARBA" id="ARBA00023295"/>
    </source>
</evidence>
<proteinExistence type="inferred from homology"/>
<dbReference type="Pfam" id="PF04616">
    <property type="entry name" value="Glyco_hydro_43"/>
    <property type="match status" value="1"/>
</dbReference>
<dbReference type="Gene3D" id="2.115.10.20">
    <property type="entry name" value="Glycosyl hydrolase domain, family 43"/>
    <property type="match status" value="1"/>
</dbReference>
<organism evidence="6 7">
    <name type="scientific">Pedobacter ureilyticus</name>
    <dbReference type="NCBI Taxonomy" id="1393051"/>
    <lineage>
        <taxon>Bacteria</taxon>
        <taxon>Pseudomonadati</taxon>
        <taxon>Bacteroidota</taxon>
        <taxon>Sphingobacteriia</taxon>
        <taxon>Sphingobacteriales</taxon>
        <taxon>Sphingobacteriaceae</taxon>
        <taxon>Pedobacter</taxon>
    </lineage>
</organism>
<feature type="chain" id="PRO_5046442303" evidence="5">
    <location>
        <begin position="24"/>
        <end position="378"/>
    </location>
</feature>
<comment type="similarity">
    <text evidence="1 4">Belongs to the glycosyl hydrolase 43 family.</text>
</comment>
<sequence length="378" mass="43554">MESKMLKPIFIAIFLLFATGSFAQQKQNTVSPGELWKDDQGNHINAHGGGMLYHKGTYYWFGEHKGEKSNNAYVGVTCYSSKDLYNWKNESVALAVEDNPESLIYKGCIIERPKVIYNDQTKKFVMYFHSELFRRGYEAAYTGVAVSDKATGPYQFLSAARVNPGYWPLNMSQDHRRLKLKAEDYGKWWTPKWREGVEQGLFVRENFYSGQMSRDMTLFVDDNGKAYQIYSSEENLTLQIAELSNDYTRHTGKYIRVEPGGHNEAPAIFKRNGKYFMITSGCTGWDPNAARLLVADDILGEWKLYPNPCVGAGAELTFKSQGTYIFPVQGKKDAFIFMADRWRPSNPIDGRYIWLPIQFENDFPVIKWMDRWDLSVFN</sequence>
<evidence type="ECO:0000256" key="4">
    <source>
        <dbReference type="RuleBase" id="RU361187"/>
    </source>
</evidence>
<dbReference type="GO" id="GO:0016787">
    <property type="term" value="F:hydrolase activity"/>
    <property type="evidence" value="ECO:0007669"/>
    <property type="project" value="UniProtKB-KW"/>
</dbReference>
<accession>A0ABW9JAM3</accession>
<keyword evidence="7" id="KW-1185">Reference proteome</keyword>
<name>A0ABW9JAM3_9SPHI</name>
<dbReference type="InterPro" id="IPR006710">
    <property type="entry name" value="Glyco_hydro_43"/>
</dbReference>
<dbReference type="SUPFAM" id="SSF75005">
    <property type="entry name" value="Arabinanase/levansucrase/invertase"/>
    <property type="match status" value="1"/>
</dbReference>
<keyword evidence="3 4" id="KW-0326">Glycosidase</keyword>
<evidence type="ECO:0000313" key="7">
    <source>
        <dbReference type="Proteomes" id="UP001517247"/>
    </source>
</evidence>
<dbReference type="Proteomes" id="UP001517247">
    <property type="component" value="Unassembled WGS sequence"/>
</dbReference>
<evidence type="ECO:0000256" key="2">
    <source>
        <dbReference type="ARBA" id="ARBA00022801"/>
    </source>
</evidence>
<keyword evidence="2 4" id="KW-0378">Hydrolase</keyword>
<dbReference type="PANTHER" id="PTHR22925:SF3">
    <property type="entry name" value="GLYCOSYL HYDROLASE FAMILY PROTEIN 43"/>
    <property type="match status" value="1"/>
</dbReference>
<dbReference type="EMBL" id="SSHJ02000008">
    <property type="protein sequence ID" value="MFN0256927.1"/>
    <property type="molecule type" value="Genomic_DNA"/>
</dbReference>
<evidence type="ECO:0000256" key="1">
    <source>
        <dbReference type="ARBA" id="ARBA00009865"/>
    </source>
</evidence>
<dbReference type="RefSeq" id="WP_211659891.1">
    <property type="nucleotide sequence ID" value="NZ_SSHJ02000008.1"/>
</dbReference>
<evidence type="ECO:0000313" key="6">
    <source>
        <dbReference type="EMBL" id="MFN0256927.1"/>
    </source>
</evidence>
<gene>
    <name evidence="6" type="ORF">E6A44_015165</name>
</gene>
<comment type="caution">
    <text evidence="6">The sequence shown here is derived from an EMBL/GenBank/DDBJ whole genome shotgun (WGS) entry which is preliminary data.</text>
</comment>
<protein>
    <submittedName>
        <fullName evidence="6">Glycoside hydrolase family 43 protein</fullName>
    </submittedName>
</protein>
<dbReference type="InterPro" id="IPR023296">
    <property type="entry name" value="Glyco_hydro_beta-prop_sf"/>
</dbReference>
<reference evidence="6 7" key="1">
    <citation type="submission" date="2024-12" db="EMBL/GenBank/DDBJ databases">
        <authorList>
            <person name="Hu S."/>
        </authorList>
    </citation>
    <scope>NUCLEOTIDE SEQUENCE [LARGE SCALE GENOMIC DNA]</scope>
    <source>
        <strain evidence="6 7">THG-T11</strain>
    </source>
</reference>
<evidence type="ECO:0000256" key="5">
    <source>
        <dbReference type="SAM" id="SignalP"/>
    </source>
</evidence>
<dbReference type="PANTHER" id="PTHR22925">
    <property type="entry name" value="GLYCOSYL HYDROLASE 43 FAMILY MEMBER"/>
    <property type="match status" value="1"/>
</dbReference>
<feature type="signal peptide" evidence="5">
    <location>
        <begin position="1"/>
        <end position="23"/>
    </location>
</feature>
<dbReference type="CDD" id="cd18825">
    <property type="entry name" value="GH43_CtGH43-like"/>
    <property type="match status" value="1"/>
</dbReference>
<keyword evidence="5" id="KW-0732">Signal</keyword>